<gene>
    <name evidence="2" type="ORF">GOP47_0002031</name>
</gene>
<evidence type="ECO:0000313" key="3">
    <source>
        <dbReference type="Proteomes" id="UP000886520"/>
    </source>
</evidence>
<dbReference type="Proteomes" id="UP000886520">
    <property type="component" value="Chromosome 2"/>
</dbReference>
<feature type="region of interest" description="Disordered" evidence="1">
    <location>
        <begin position="308"/>
        <end position="371"/>
    </location>
</feature>
<comment type="caution">
    <text evidence="2">The sequence shown here is derived from an EMBL/GenBank/DDBJ whole genome shotgun (WGS) entry which is preliminary data.</text>
</comment>
<keyword evidence="3" id="KW-1185">Reference proteome</keyword>
<name>A0A9D4V9U5_ADICA</name>
<accession>A0A9D4V9U5</accession>
<protein>
    <submittedName>
        <fullName evidence="2">Uncharacterized protein</fullName>
    </submittedName>
</protein>
<reference evidence="2" key="1">
    <citation type="submission" date="2021-01" db="EMBL/GenBank/DDBJ databases">
        <title>Adiantum capillus-veneris genome.</title>
        <authorList>
            <person name="Fang Y."/>
            <person name="Liao Q."/>
        </authorList>
    </citation>
    <scope>NUCLEOTIDE SEQUENCE</scope>
    <source>
        <strain evidence="2">H3</strain>
        <tissue evidence="2">Leaf</tissue>
    </source>
</reference>
<evidence type="ECO:0000256" key="1">
    <source>
        <dbReference type="SAM" id="MobiDB-lite"/>
    </source>
</evidence>
<evidence type="ECO:0000313" key="2">
    <source>
        <dbReference type="EMBL" id="KAI5082288.1"/>
    </source>
</evidence>
<dbReference type="EMBL" id="JABFUD020000003">
    <property type="protein sequence ID" value="KAI5082288.1"/>
    <property type="molecule type" value="Genomic_DNA"/>
</dbReference>
<feature type="compositionally biased region" description="Basic and acidic residues" evidence="1">
    <location>
        <begin position="328"/>
        <end position="354"/>
    </location>
</feature>
<sequence>MDGDQKLLFPYRSSSTRSSFSRLDDFFEERCLDDGQFMPSNRPHGKQLGNWKDDAPVQITGQYPLHLEENVPTRENAFVPLHVGDCGAGLDSSNHLGSQDLSIKIRVEEGSSCSLFHSHTISPRGTRHCAYDLYGNHSAVSHLSSPPLDNIGSYVSYFAMDKSSLGHSYASMGAIPSYKDVKVDNVDRHRSVSYLGLPLTPALEDVCSSLPDAQSFGREWAHSKHVNVGRSSTSFGFLSPHLWYERLPADDKKQDMGISTLQDMGILKHPMLLRFESSVTETCLKNEYVNAACLMQRAISSGDKRKVHNFEESERQSEDLNYQMKRSRAAESHNRSERVKNDFISEAAREDKWEAGSSPGTHTKCKQDGQSITTRGGDYVLEITASTDDGDVIQDGDSYTINIDAAI</sequence>
<proteinExistence type="predicted"/>
<organism evidence="2 3">
    <name type="scientific">Adiantum capillus-veneris</name>
    <name type="common">Maidenhair fern</name>
    <dbReference type="NCBI Taxonomy" id="13818"/>
    <lineage>
        <taxon>Eukaryota</taxon>
        <taxon>Viridiplantae</taxon>
        <taxon>Streptophyta</taxon>
        <taxon>Embryophyta</taxon>
        <taxon>Tracheophyta</taxon>
        <taxon>Polypodiopsida</taxon>
        <taxon>Polypodiidae</taxon>
        <taxon>Polypodiales</taxon>
        <taxon>Pteridineae</taxon>
        <taxon>Pteridaceae</taxon>
        <taxon>Vittarioideae</taxon>
        <taxon>Adiantum</taxon>
    </lineage>
</organism>
<feature type="compositionally biased region" description="Basic and acidic residues" evidence="1">
    <location>
        <begin position="308"/>
        <end position="318"/>
    </location>
</feature>
<dbReference type="AlphaFoldDB" id="A0A9D4V9U5"/>